<dbReference type="HAMAP" id="MF_01148">
    <property type="entry name" value="Lnt"/>
    <property type="match status" value="1"/>
</dbReference>
<keyword evidence="6 9" id="KW-1133">Transmembrane helix</keyword>
<dbReference type="OrthoDB" id="9804277at2"/>
<dbReference type="GO" id="GO:0016410">
    <property type="term" value="F:N-acyltransferase activity"/>
    <property type="evidence" value="ECO:0007669"/>
    <property type="project" value="UniProtKB-UniRule"/>
</dbReference>
<comment type="caution">
    <text evidence="9">Lacks conserved residue(s) required for the propagation of feature annotation.</text>
</comment>
<dbReference type="NCBIfam" id="TIGR00546">
    <property type="entry name" value="lnt"/>
    <property type="match status" value="1"/>
</dbReference>
<feature type="transmembrane region" description="Helical" evidence="9">
    <location>
        <begin position="72"/>
        <end position="97"/>
    </location>
</feature>
<evidence type="ECO:0000259" key="10">
    <source>
        <dbReference type="PROSITE" id="PS50263"/>
    </source>
</evidence>
<dbReference type="PANTHER" id="PTHR38686">
    <property type="entry name" value="APOLIPOPROTEIN N-ACYLTRANSFERASE"/>
    <property type="match status" value="1"/>
</dbReference>
<comment type="catalytic activity">
    <reaction evidence="9">
        <text>N-terminal S-1,2-diacyl-sn-glyceryl-L-cysteinyl-[lipoprotein] + a glycerophospholipid = N-acyl-S-1,2-diacyl-sn-glyceryl-L-cysteinyl-[lipoprotein] + a 2-acyl-sn-glycero-3-phospholipid + H(+)</text>
        <dbReference type="Rhea" id="RHEA:48228"/>
        <dbReference type="Rhea" id="RHEA-COMP:14681"/>
        <dbReference type="Rhea" id="RHEA-COMP:14684"/>
        <dbReference type="ChEBI" id="CHEBI:15378"/>
        <dbReference type="ChEBI" id="CHEBI:136912"/>
        <dbReference type="ChEBI" id="CHEBI:140656"/>
        <dbReference type="ChEBI" id="CHEBI:140657"/>
        <dbReference type="ChEBI" id="CHEBI:140660"/>
        <dbReference type="EC" id="2.3.1.269"/>
    </reaction>
</comment>
<dbReference type="CDD" id="cd07571">
    <property type="entry name" value="ALP_N-acyl_transferase"/>
    <property type="match status" value="1"/>
</dbReference>
<evidence type="ECO:0000256" key="9">
    <source>
        <dbReference type="HAMAP-Rule" id="MF_01148"/>
    </source>
</evidence>
<evidence type="ECO:0000256" key="7">
    <source>
        <dbReference type="ARBA" id="ARBA00023136"/>
    </source>
</evidence>
<dbReference type="PROSITE" id="PS50263">
    <property type="entry name" value="CN_HYDROLASE"/>
    <property type="match status" value="1"/>
</dbReference>
<dbReference type="Proteomes" id="UP000318709">
    <property type="component" value="Chromosome"/>
</dbReference>
<comment type="function">
    <text evidence="9">Catalyzes the phospholipid dependent N-acylation of the N-terminal cysteine of apolipoprotein, the last step in lipoprotein maturation.</text>
</comment>
<dbReference type="AlphaFoldDB" id="A0A4Y6UCT2"/>
<protein>
    <recommendedName>
        <fullName evidence="9">Apolipoprotein N-acyltransferase</fullName>
        <shortName evidence="9">ALP N-acyltransferase</shortName>
        <ecNumber evidence="9">2.3.1.269</ecNumber>
    </recommendedName>
</protein>
<keyword evidence="3 9" id="KW-1003">Cell membrane</keyword>
<dbReference type="GO" id="GO:0005886">
    <property type="term" value="C:plasma membrane"/>
    <property type="evidence" value="ECO:0007669"/>
    <property type="project" value="UniProtKB-SubCell"/>
</dbReference>
<sequence length="510" mass="56038">MVLCGAVLALAMPPLCLWPVAFLMLPLLWRAACQAPSWRQAGWFGFCFGMGFYTTSLYWLTNAIMTRLHDFWWVLPFASPGVAVLIAPLVAVPAIMARWPAWESQQRGDAPCPPWRSALLFAAGWTLQDMARTFIFSGFPWNPLGSAFEVPGRVGTILIQPASLVGVDGLTFMLVAFALLFWCGWRWRLALLALALLWVGWGWWRCSHTVSLAVVQPHLVLVQGDVPEEEVLNRSARQLERARQFERYLDLTRQGVQQGVAVPGPHQGGRGGNLVVVWPESAFPGLLDEEPEARSLMSQAAMGHPVLAGSLRRDDKGHWFNSLEAVGQGGTLEALYDKSRLVPFGEYQPWIIPFNLTPAVLTPGPGLQTWNLPEAGKLGPMVCYEVIFSGSVTEPGHRPDWLLTISNDAWYGNSAGPRQHLATGRMRAVEEGLAVAFANNRGPSALYSATGALVGWLPWGHDGVMVKAIPQPLSPTLFSWGGRLLPLALALLACLVALWPWPRLQHGGHT</sequence>
<evidence type="ECO:0000256" key="6">
    <source>
        <dbReference type="ARBA" id="ARBA00022989"/>
    </source>
</evidence>
<dbReference type="Pfam" id="PF20154">
    <property type="entry name" value="LNT_N"/>
    <property type="match status" value="1"/>
</dbReference>
<dbReference type="RefSeq" id="WP_141444090.1">
    <property type="nucleotide sequence ID" value="NZ_CP038231.1"/>
</dbReference>
<feature type="transmembrane region" description="Helical" evidence="9">
    <location>
        <begin position="6"/>
        <end position="29"/>
    </location>
</feature>
<evidence type="ECO:0000256" key="3">
    <source>
        <dbReference type="ARBA" id="ARBA00022475"/>
    </source>
</evidence>
<gene>
    <name evidence="9 11" type="primary">lnt</name>
    <name evidence="11" type="ORF">E3E12_04720</name>
</gene>
<feature type="transmembrane region" description="Helical" evidence="9">
    <location>
        <begin position="41"/>
        <end position="60"/>
    </location>
</feature>
<feature type="domain" description="CN hydrolase" evidence="10">
    <location>
        <begin position="222"/>
        <end position="472"/>
    </location>
</feature>
<dbReference type="Gene3D" id="3.60.110.10">
    <property type="entry name" value="Carbon-nitrogen hydrolase"/>
    <property type="match status" value="1"/>
</dbReference>
<comment type="similarity">
    <text evidence="2 9">Belongs to the CN hydrolase family. Apolipoprotein N-acyltransferase subfamily.</text>
</comment>
<keyword evidence="11" id="KW-0449">Lipoprotein</keyword>
<accession>A0A4Y6UCT2</accession>
<keyword evidence="12" id="KW-1185">Reference proteome</keyword>
<dbReference type="UniPathway" id="UPA00666"/>
<dbReference type="SUPFAM" id="SSF56317">
    <property type="entry name" value="Carbon-nitrogen hydrolase"/>
    <property type="match status" value="1"/>
</dbReference>
<keyword evidence="7 9" id="KW-0472">Membrane</keyword>
<evidence type="ECO:0000256" key="1">
    <source>
        <dbReference type="ARBA" id="ARBA00004651"/>
    </source>
</evidence>
<dbReference type="KEGG" id="swf:E3E12_04720"/>
<dbReference type="InterPro" id="IPR036526">
    <property type="entry name" value="C-N_Hydrolase_sf"/>
</dbReference>
<dbReference type="InterPro" id="IPR004563">
    <property type="entry name" value="Apolipo_AcylTrfase"/>
</dbReference>
<feature type="transmembrane region" description="Helical" evidence="9">
    <location>
        <begin position="187"/>
        <end position="204"/>
    </location>
</feature>
<dbReference type="PANTHER" id="PTHR38686:SF1">
    <property type="entry name" value="APOLIPOPROTEIN N-ACYLTRANSFERASE"/>
    <property type="match status" value="1"/>
</dbReference>
<dbReference type="EMBL" id="CP038231">
    <property type="protein sequence ID" value="QDH14388.1"/>
    <property type="molecule type" value="Genomic_DNA"/>
</dbReference>
<proteinExistence type="inferred from homology"/>
<comment type="subcellular location">
    <subcellularLocation>
        <location evidence="1 9">Cell membrane</location>
        <topology evidence="1 9">Multi-pass membrane protein</topology>
    </subcellularLocation>
</comment>
<organism evidence="11 12">
    <name type="scientific">Formicincola oecophyllae</name>
    <dbReference type="NCBI Taxonomy" id="2558361"/>
    <lineage>
        <taxon>Bacteria</taxon>
        <taxon>Pseudomonadati</taxon>
        <taxon>Pseudomonadota</taxon>
        <taxon>Alphaproteobacteria</taxon>
        <taxon>Acetobacterales</taxon>
        <taxon>Acetobacteraceae</taxon>
        <taxon>Formicincola</taxon>
    </lineage>
</organism>
<dbReference type="EC" id="2.3.1.269" evidence="9"/>
<evidence type="ECO:0000313" key="12">
    <source>
        <dbReference type="Proteomes" id="UP000318709"/>
    </source>
</evidence>
<comment type="pathway">
    <text evidence="9">Protein modification; lipoprotein biosynthesis (N-acyl transfer).</text>
</comment>
<evidence type="ECO:0000256" key="8">
    <source>
        <dbReference type="ARBA" id="ARBA00023315"/>
    </source>
</evidence>
<keyword evidence="5 9" id="KW-0812">Transmembrane</keyword>
<reference evidence="11 12" key="1">
    <citation type="submission" date="2019-03" db="EMBL/GenBank/DDBJ databases">
        <title>The complete genome sequence of Swingsia_sp. F3b2 LMG30590(T).</title>
        <authorList>
            <person name="Chua K.-O."/>
            <person name="Chan K.-G."/>
            <person name="See-Too W.-S."/>
        </authorList>
    </citation>
    <scope>NUCLEOTIDE SEQUENCE [LARGE SCALE GENOMIC DNA]</scope>
    <source>
        <strain evidence="11 12">F3b2</strain>
    </source>
</reference>
<feature type="transmembrane region" description="Helical" evidence="9">
    <location>
        <begin position="157"/>
        <end position="180"/>
    </location>
</feature>
<dbReference type="Pfam" id="PF00795">
    <property type="entry name" value="CN_hydrolase"/>
    <property type="match status" value="1"/>
</dbReference>
<evidence type="ECO:0000256" key="5">
    <source>
        <dbReference type="ARBA" id="ARBA00022692"/>
    </source>
</evidence>
<dbReference type="InterPro" id="IPR045378">
    <property type="entry name" value="LNT_N"/>
</dbReference>
<evidence type="ECO:0000256" key="2">
    <source>
        <dbReference type="ARBA" id="ARBA00010065"/>
    </source>
</evidence>
<keyword evidence="4 9" id="KW-0808">Transferase</keyword>
<dbReference type="GO" id="GO:0042158">
    <property type="term" value="P:lipoprotein biosynthetic process"/>
    <property type="evidence" value="ECO:0007669"/>
    <property type="project" value="UniProtKB-UniRule"/>
</dbReference>
<dbReference type="InterPro" id="IPR003010">
    <property type="entry name" value="C-N_Hydrolase"/>
</dbReference>
<name>A0A4Y6UCT2_9PROT</name>
<evidence type="ECO:0000313" key="11">
    <source>
        <dbReference type="EMBL" id="QDH14388.1"/>
    </source>
</evidence>
<keyword evidence="8 9" id="KW-0012">Acyltransferase</keyword>
<evidence type="ECO:0000256" key="4">
    <source>
        <dbReference type="ARBA" id="ARBA00022679"/>
    </source>
</evidence>